<evidence type="ECO:0000313" key="3">
    <source>
        <dbReference type="Proteomes" id="UP000294498"/>
    </source>
</evidence>
<accession>A0A4R8DNR8</accession>
<evidence type="ECO:0000256" key="1">
    <source>
        <dbReference type="SAM" id="SignalP"/>
    </source>
</evidence>
<reference evidence="2 3" key="1">
    <citation type="submission" date="2019-03" db="EMBL/GenBank/DDBJ databases">
        <title>Genomic Encyclopedia of Type Strains, Phase IV (KMG-IV): sequencing the most valuable type-strain genomes for metagenomic binning, comparative biology and taxonomic classification.</title>
        <authorList>
            <person name="Goeker M."/>
        </authorList>
    </citation>
    <scope>NUCLEOTIDE SEQUENCE [LARGE SCALE GENOMIC DNA]</scope>
    <source>
        <strain evidence="2 3">DSM 100059</strain>
    </source>
</reference>
<sequence length="51" mass="5559">MKTLRLLTILTALTAALYSCAPRYGCPANSVGAENAETKHQSRMSSSLRKF</sequence>
<proteinExistence type="predicted"/>
<comment type="caution">
    <text evidence="2">The sequence shown here is derived from an EMBL/GenBank/DDBJ whole genome shotgun (WGS) entry which is preliminary data.</text>
</comment>
<dbReference type="EMBL" id="SODV01000001">
    <property type="protein sequence ID" value="TDW99458.1"/>
    <property type="molecule type" value="Genomic_DNA"/>
</dbReference>
<evidence type="ECO:0008006" key="4">
    <source>
        <dbReference type="Google" id="ProtNLM"/>
    </source>
</evidence>
<keyword evidence="3" id="KW-1185">Reference proteome</keyword>
<dbReference type="Proteomes" id="UP000294498">
    <property type="component" value="Unassembled WGS sequence"/>
</dbReference>
<feature type="chain" id="PRO_5020369606" description="Lipoprotein" evidence="1">
    <location>
        <begin position="22"/>
        <end position="51"/>
    </location>
</feature>
<protein>
    <recommendedName>
        <fullName evidence="4">Lipoprotein</fullName>
    </recommendedName>
</protein>
<evidence type="ECO:0000313" key="2">
    <source>
        <dbReference type="EMBL" id="TDW99458.1"/>
    </source>
</evidence>
<name>A0A4R8DNR8_9BACT</name>
<dbReference type="PROSITE" id="PS51257">
    <property type="entry name" value="PROKAR_LIPOPROTEIN"/>
    <property type="match status" value="1"/>
</dbReference>
<feature type="signal peptide" evidence="1">
    <location>
        <begin position="1"/>
        <end position="21"/>
    </location>
</feature>
<keyword evidence="1" id="KW-0732">Signal</keyword>
<gene>
    <name evidence="2" type="ORF">EDB95_0468</name>
</gene>
<organism evidence="2 3">
    <name type="scientific">Dinghuibacter silviterrae</name>
    <dbReference type="NCBI Taxonomy" id="1539049"/>
    <lineage>
        <taxon>Bacteria</taxon>
        <taxon>Pseudomonadati</taxon>
        <taxon>Bacteroidota</taxon>
        <taxon>Chitinophagia</taxon>
        <taxon>Chitinophagales</taxon>
        <taxon>Chitinophagaceae</taxon>
        <taxon>Dinghuibacter</taxon>
    </lineage>
</organism>
<dbReference type="RefSeq" id="WP_162852458.1">
    <property type="nucleotide sequence ID" value="NZ_SODV01000001.1"/>
</dbReference>
<dbReference type="AlphaFoldDB" id="A0A4R8DNR8"/>